<evidence type="ECO:0000256" key="1">
    <source>
        <dbReference type="ARBA" id="ARBA00004571"/>
    </source>
</evidence>
<dbReference type="InterPro" id="IPR039426">
    <property type="entry name" value="TonB-dep_rcpt-like"/>
</dbReference>
<dbReference type="SUPFAM" id="SSF49464">
    <property type="entry name" value="Carboxypeptidase regulatory domain-like"/>
    <property type="match status" value="1"/>
</dbReference>
<name>A0A444MRM2_9SPHI</name>
<evidence type="ECO:0000313" key="12">
    <source>
        <dbReference type="Proteomes" id="UP000286701"/>
    </source>
</evidence>
<reference evidence="11 12" key="1">
    <citation type="submission" date="2019-01" db="EMBL/GenBank/DDBJ databases">
        <title>Mucilaginibacter antarcticum sp. nov., isolated from antarctic soil.</title>
        <authorList>
            <person name="Yan Y.-Q."/>
            <person name="Du Z.-J."/>
        </authorList>
    </citation>
    <scope>NUCLEOTIDE SEQUENCE [LARGE SCALE GENOMIC DNA]</scope>
    <source>
        <strain evidence="11 12">F01003</strain>
    </source>
</reference>
<proteinExistence type="inferred from homology"/>
<keyword evidence="3 7" id="KW-1134">Transmembrane beta strand</keyword>
<evidence type="ECO:0000259" key="9">
    <source>
        <dbReference type="Pfam" id="PF07660"/>
    </source>
</evidence>
<keyword evidence="8" id="KW-0732">Signal</keyword>
<feature type="domain" description="TonB-dependent receptor plug" evidence="10">
    <location>
        <begin position="228"/>
        <end position="331"/>
    </location>
</feature>
<dbReference type="InterPro" id="IPR023996">
    <property type="entry name" value="TonB-dep_OMP_SusC/RagA"/>
</dbReference>
<comment type="similarity">
    <text evidence="7">Belongs to the TonB-dependent receptor family.</text>
</comment>
<evidence type="ECO:0000256" key="2">
    <source>
        <dbReference type="ARBA" id="ARBA00022448"/>
    </source>
</evidence>
<dbReference type="NCBIfam" id="TIGR04057">
    <property type="entry name" value="SusC_RagA_signa"/>
    <property type="match status" value="1"/>
</dbReference>
<keyword evidence="5 7" id="KW-0472">Membrane</keyword>
<dbReference type="GO" id="GO:0009279">
    <property type="term" value="C:cell outer membrane"/>
    <property type="evidence" value="ECO:0007669"/>
    <property type="project" value="UniProtKB-SubCell"/>
</dbReference>
<feature type="signal peptide" evidence="8">
    <location>
        <begin position="1"/>
        <end position="35"/>
    </location>
</feature>
<dbReference type="NCBIfam" id="TIGR04056">
    <property type="entry name" value="OMP_RagA_SusC"/>
    <property type="match status" value="1"/>
</dbReference>
<keyword evidence="4 7" id="KW-0812">Transmembrane</keyword>
<sequence>MKKKHLLTAFMRITVINIALSFTLISAAIANSSSAQILDKKLSLNARETEISKILTTIEKEANITFIYSPVLIQASNKVTASFKNQSLSFILNKLLGEKNIRYEVSGDVIVLNRILPTGEQAGTVMVKASINQAITVAGSVTDDLGQPVPGVSVTVKGTTTAVGTEKDGSYKIIVPDAQAVLVFKFLGYLTQEVTVGSNTVINVQLKTDSRSLNEVVVVGYGSQRRSTLTGAITSLSARTINSLPVASVEQALQGRVAGLSVTNNGAPGTQPIVTIRGISSINFASDPLYVIDGFPTGNLSTFDSKDIESVEVLKDASAAAIYGSRATNGVILITTKKGSRNGKVQVSLDSYAGVQSPAKKLELLNTDQYVQYATALIGAAGLPPRLSATNFNKPIYDGATQTYAQTNTDWQDEYFKRNALLTSNNLSVSGGNDVSRFYTSAGYFKQNGIAQGLSYDRYNYRINSDHKISRVFTFGENLYTAVSNQHYDATQGNRTQLTNVVRMTPYIPISDPTKIGGFQGPISSFDGSDPTNPVESALIGSNTIKSLKLLGTAYLDVNFTSWLRFRSTFGIDYTNGYTQNYTPIYNDGGTLSATSSAIANQRLSSTTKLYTEQLSFDRTFGQHHVAATAVYEQQGLYFVTETSSGNQSTNLVKTLNGASNISANNVNQSNLLQSYVGRVNYDYAGKYLLSASIRRDGFSIWAPEHKYANFPSASVGWKIDQEDFLKSSTTISELKLRAGYGLTGIPPGGLGNYPYLSPVNSNQAFYPIGNIAPGSGNASFTNGLSNPDLSWEKTKQLNIGLDLGLYNNKITVVAEFFKRKTDNLILTVPTAPSQGFQGVGTFANVGSMQNTGAELQLGYHKTSGEFKWDVTGLVSVIRNKVVQLNTANASIPSGSDADFGGGDVFTNTVTGRPVQSFYGWIADGIFKSAAEVASSPTQANAAPGDIRFRDISGPSGTPDGIIDSYDRTYIGSFLPKFTYSLNYTALYKNFDVAIFFQGVQGNKILNAEKIILEGMPRLFNSGVQVLNAWTPQNANSTIPRAIAGDPNRNGRLSTRWIEDGSYLRLKNVIIGYNLPKSVLKRLTNNTVSRFKIYVSSQNLVTFTKYTGFDPEVGNKNQNTSGGNLTNGVDFGQYPAARSFQFGIQAGF</sequence>
<dbReference type="InterPro" id="IPR037066">
    <property type="entry name" value="Plug_dom_sf"/>
</dbReference>
<evidence type="ECO:0000256" key="4">
    <source>
        <dbReference type="ARBA" id="ARBA00022692"/>
    </source>
</evidence>
<dbReference type="Gene3D" id="2.60.40.1120">
    <property type="entry name" value="Carboxypeptidase-like, regulatory domain"/>
    <property type="match status" value="1"/>
</dbReference>
<dbReference type="InterPro" id="IPR036942">
    <property type="entry name" value="Beta-barrel_TonB_sf"/>
</dbReference>
<keyword evidence="2 7" id="KW-0813">Transport</keyword>
<dbReference type="OrthoDB" id="9768177at2"/>
<dbReference type="Gene3D" id="2.40.170.20">
    <property type="entry name" value="TonB-dependent receptor, beta-barrel domain"/>
    <property type="match status" value="1"/>
</dbReference>
<evidence type="ECO:0000259" key="10">
    <source>
        <dbReference type="Pfam" id="PF07715"/>
    </source>
</evidence>
<evidence type="ECO:0000256" key="5">
    <source>
        <dbReference type="ARBA" id="ARBA00023136"/>
    </source>
</evidence>
<evidence type="ECO:0000313" key="11">
    <source>
        <dbReference type="EMBL" id="RWY54282.1"/>
    </source>
</evidence>
<evidence type="ECO:0000256" key="3">
    <source>
        <dbReference type="ARBA" id="ARBA00022452"/>
    </source>
</evidence>
<accession>A0A444MRM2</accession>
<feature type="chain" id="PRO_5019583648" evidence="8">
    <location>
        <begin position="36"/>
        <end position="1148"/>
    </location>
</feature>
<dbReference type="Pfam" id="PF07715">
    <property type="entry name" value="Plug"/>
    <property type="match status" value="1"/>
</dbReference>
<protein>
    <submittedName>
        <fullName evidence="11">SusC/RagA family TonB-linked outer membrane protein</fullName>
    </submittedName>
</protein>
<dbReference type="InterPro" id="IPR008969">
    <property type="entry name" value="CarboxyPept-like_regulatory"/>
</dbReference>
<evidence type="ECO:0000256" key="7">
    <source>
        <dbReference type="PROSITE-ProRule" id="PRU01360"/>
    </source>
</evidence>
<feature type="domain" description="Secretin/TonB short N-terminal" evidence="9">
    <location>
        <begin position="65"/>
        <end position="112"/>
    </location>
</feature>
<keyword evidence="12" id="KW-1185">Reference proteome</keyword>
<dbReference type="SUPFAM" id="SSF56935">
    <property type="entry name" value="Porins"/>
    <property type="match status" value="1"/>
</dbReference>
<dbReference type="InterPro" id="IPR012910">
    <property type="entry name" value="Plug_dom"/>
</dbReference>
<dbReference type="Proteomes" id="UP000286701">
    <property type="component" value="Unassembled WGS sequence"/>
</dbReference>
<dbReference type="InterPro" id="IPR011662">
    <property type="entry name" value="Secretin/TonB_short_N"/>
</dbReference>
<comment type="subcellular location">
    <subcellularLocation>
        <location evidence="1 7">Cell outer membrane</location>
        <topology evidence="1 7">Multi-pass membrane protein</topology>
    </subcellularLocation>
</comment>
<dbReference type="EMBL" id="SBIW01000003">
    <property type="protein sequence ID" value="RWY54282.1"/>
    <property type="molecule type" value="Genomic_DNA"/>
</dbReference>
<keyword evidence="6 7" id="KW-0998">Cell outer membrane</keyword>
<dbReference type="PROSITE" id="PS52016">
    <property type="entry name" value="TONB_DEPENDENT_REC_3"/>
    <property type="match status" value="1"/>
</dbReference>
<dbReference type="Pfam" id="PF07660">
    <property type="entry name" value="STN"/>
    <property type="match status" value="1"/>
</dbReference>
<comment type="caution">
    <text evidence="11">The sequence shown here is derived from an EMBL/GenBank/DDBJ whole genome shotgun (WGS) entry which is preliminary data.</text>
</comment>
<dbReference type="Gene3D" id="2.170.130.10">
    <property type="entry name" value="TonB-dependent receptor, plug domain"/>
    <property type="match status" value="1"/>
</dbReference>
<organism evidence="11 12">
    <name type="scientific">Mucilaginibacter gilvus</name>
    <dbReference type="NCBI Taxonomy" id="2305909"/>
    <lineage>
        <taxon>Bacteria</taxon>
        <taxon>Pseudomonadati</taxon>
        <taxon>Bacteroidota</taxon>
        <taxon>Sphingobacteriia</taxon>
        <taxon>Sphingobacteriales</taxon>
        <taxon>Sphingobacteriaceae</taxon>
        <taxon>Mucilaginibacter</taxon>
    </lineage>
</organism>
<dbReference type="Pfam" id="PF13715">
    <property type="entry name" value="CarbopepD_reg_2"/>
    <property type="match status" value="1"/>
</dbReference>
<evidence type="ECO:0000256" key="8">
    <source>
        <dbReference type="SAM" id="SignalP"/>
    </source>
</evidence>
<gene>
    <name evidence="11" type="ORF">EPL05_09615</name>
</gene>
<dbReference type="FunFam" id="2.170.130.10:FF:000008">
    <property type="entry name" value="SusC/RagA family TonB-linked outer membrane protein"/>
    <property type="match status" value="1"/>
</dbReference>
<dbReference type="RefSeq" id="WP_128533717.1">
    <property type="nucleotide sequence ID" value="NZ_SBIW01000003.1"/>
</dbReference>
<evidence type="ECO:0000256" key="6">
    <source>
        <dbReference type="ARBA" id="ARBA00023237"/>
    </source>
</evidence>
<dbReference type="AlphaFoldDB" id="A0A444MRM2"/>
<dbReference type="InterPro" id="IPR023997">
    <property type="entry name" value="TonB-dep_OMP_SusC/RagA_CS"/>
</dbReference>